<organism evidence="2 3">
    <name type="scientific">Mesonia phycicola</name>
    <dbReference type="NCBI Taxonomy" id="579105"/>
    <lineage>
        <taxon>Bacteria</taxon>
        <taxon>Pseudomonadati</taxon>
        <taxon>Bacteroidota</taxon>
        <taxon>Flavobacteriia</taxon>
        <taxon>Flavobacteriales</taxon>
        <taxon>Flavobacteriaceae</taxon>
        <taxon>Mesonia</taxon>
    </lineage>
</organism>
<reference evidence="2 3" key="1">
    <citation type="submission" date="2016-11" db="EMBL/GenBank/DDBJ databases">
        <authorList>
            <person name="Jaros S."/>
            <person name="Januszkiewicz K."/>
            <person name="Wedrychowicz H."/>
        </authorList>
    </citation>
    <scope>NUCLEOTIDE SEQUENCE [LARGE SCALE GENOMIC DNA]</scope>
    <source>
        <strain evidence="2 3">DSM 21425</strain>
    </source>
</reference>
<evidence type="ECO:0000256" key="1">
    <source>
        <dbReference type="SAM" id="Phobius"/>
    </source>
</evidence>
<name>A0A1M6BG74_9FLAO</name>
<feature type="transmembrane region" description="Helical" evidence="1">
    <location>
        <begin position="20"/>
        <end position="37"/>
    </location>
</feature>
<evidence type="ECO:0000313" key="3">
    <source>
        <dbReference type="Proteomes" id="UP000184225"/>
    </source>
</evidence>
<feature type="transmembrane region" description="Helical" evidence="1">
    <location>
        <begin position="43"/>
        <end position="61"/>
    </location>
</feature>
<gene>
    <name evidence="2" type="ORF">SAMN04488096_10230</name>
</gene>
<dbReference type="AlphaFoldDB" id="A0A1M6BG74"/>
<accession>A0A1M6BG74</accession>
<keyword evidence="1" id="KW-0472">Membrane</keyword>
<evidence type="ECO:0000313" key="2">
    <source>
        <dbReference type="EMBL" id="SHI47705.1"/>
    </source>
</evidence>
<proteinExistence type="predicted"/>
<keyword evidence="3" id="KW-1185">Reference proteome</keyword>
<keyword evidence="1" id="KW-0812">Transmembrane</keyword>
<dbReference type="EMBL" id="FQYY01000002">
    <property type="protein sequence ID" value="SHI47705.1"/>
    <property type="molecule type" value="Genomic_DNA"/>
</dbReference>
<keyword evidence="1" id="KW-1133">Transmembrane helix</keyword>
<sequence>MNHPFFSKSKKKQIQFQVKIVFITLLFFLLFLIIGWFTKLYFIPFLIFFILITVIAPFLDVPSMKKQGKLIYYSNLLITESPKNNIVKIHGGTLLDYVFVIKREWSATKRRNYILKKYTEGLLNMIEDFEIKPDQKITFKATTYIINKRTATKIGFKIVDEELMQKGILLFNYVNLIISNSIVKKKISFPKLNQVITFEASLEDLIANKPLLIEMNKRFKIQ</sequence>
<dbReference type="Proteomes" id="UP000184225">
    <property type="component" value="Unassembled WGS sequence"/>
</dbReference>
<protein>
    <submittedName>
        <fullName evidence="2">Uncharacterized protein</fullName>
    </submittedName>
</protein>